<dbReference type="EMBL" id="JAUJEB010000001">
    <property type="protein sequence ID" value="MDN5210894.1"/>
    <property type="molecule type" value="Genomic_DNA"/>
</dbReference>
<dbReference type="PANTHER" id="PTHR22617">
    <property type="entry name" value="CHEMOTAXIS SENSOR HISTIDINE KINASE-RELATED"/>
    <property type="match status" value="1"/>
</dbReference>
<dbReference type="SMART" id="SM00260">
    <property type="entry name" value="CheW"/>
    <property type="match status" value="1"/>
</dbReference>
<dbReference type="InterPro" id="IPR039315">
    <property type="entry name" value="CheW"/>
</dbReference>
<feature type="compositionally biased region" description="Low complexity" evidence="1">
    <location>
        <begin position="174"/>
        <end position="183"/>
    </location>
</feature>
<dbReference type="Gene3D" id="2.30.30.40">
    <property type="entry name" value="SH3 Domains"/>
    <property type="match status" value="1"/>
</dbReference>
<dbReference type="Proteomes" id="UP001172083">
    <property type="component" value="Unassembled WGS sequence"/>
</dbReference>
<comment type="caution">
    <text evidence="3">The sequence shown here is derived from an EMBL/GenBank/DDBJ whole genome shotgun (WGS) entry which is preliminary data.</text>
</comment>
<accession>A0ABT8KZH8</accession>
<dbReference type="RefSeq" id="WP_346756234.1">
    <property type="nucleotide sequence ID" value="NZ_JAUJEB010000001.1"/>
</dbReference>
<dbReference type="Gene3D" id="2.40.50.180">
    <property type="entry name" value="CheA-289, Domain 4"/>
    <property type="match status" value="1"/>
</dbReference>
<dbReference type="SUPFAM" id="SSF50341">
    <property type="entry name" value="CheW-like"/>
    <property type="match status" value="1"/>
</dbReference>
<dbReference type="PROSITE" id="PS50851">
    <property type="entry name" value="CHEW"/>
    <property type="match status" value="1"/>
</dbReference>
<dbReference type="PANTHER" id="PTHR22617:SF41">
    <property type="entry name" value="CHEMOTAXIS SIGNAL TRANSDUCTION SYSTEM ADAPTOR PROTEIN CHEW"/>
    <property type="match status" value="1"/>
</dbReference>
<reference evidence="3" key="1">
    <citation type="submission" date="2023-06" db="EMBL/GenBank/DDBJ databases">
        <title>Genomic of Agaribacillus aureum.</title>
        <authorList>
            <person name="Wang G."/>
        </authorList>
    </citation>
    <scope>NUCLEOTIDE SEQUENCE</scope>
    <source>
        <strain evidence="3">BMA12</strain>
    </source>
</reference>
<keyword evidence="4" id="KW-1185">Reference proteome</keyword>
<proteinExistence type="predicted"/>
<dbReference type="Pfam" id="PF01584">
    <property type="entry name" value="CheW"/>
    <property type="match status" value="1"/>
</dbReference>
<evidence type="ECO:0000313" key="4">
    <source>
        <dbReference type="Proteomes" id="UP001172083"/>
    </source>
</evidence>
<feature type="region of interest" description="Disordered" evidence="1">
    <location>
        <begin position="164"/>
        <end position="183"/>
    </location>
</feature>
<evidence type="ECO:0000313" key="3">
    <source>
        <dbReference type="EMBL" id="MDN5210894.1"/>
    </source>
</evidence>
<organism evidence="3 4">
    <name type="scientific">Agaribacillus aureus</name>
    <dbReference type="NCBI Taxonomy" id="3051825"/>
    <lineage>
        <taxon>Bacteria</taxon>
        <taxon>Pseudomonadati</taxon>
        <taxon>Bacteroidota</taxon>
        <taxon>Cytophagia</taxon>
        <taxon>Cytophagales</taxon>
        <taxon>Splendidivirgaceae</taxon>
        <taxon>Agaribacillus</taxon>
    </lineage>
</organism>
<name>A0ABT8KZH8_9BACT</name>
<gene>
    <name evidence="3" type="ORF">QQ020_02505</name>
</gene>
<dbReference type="InterPro" id="IPR002545">
    <property type="entry name" value="CheW-lke_dom"/>
</dbReference>
<evidence type="ECO:0000256" key="1">
    <source>
        <dbReference type="SAM" id="MobiDB-lite"/>
    </source>
</evidence>
<sequence>MNVFEQKEISAAQSFLSFRLGKEIFAVEVSKVNEILEVPKITKIPKSPEYMTGVINLRGTVLPLVDTKIKFGMKPVEFTVDTCIVVLEIKVDDEKIQVGALVDSVLEVMEIDEAQLQPSPSMDAKYNLDFIEGMLELDNKFIMLLKIDMIFSINDIIDLKETHEGSSPKKNKSIKNPNNRGKK</sequence>
<evidence type="ECO:0000259" key="2">
    <source>
        <dbReference type="PROSITE" id="PS50851"/>
    </source>
</evidence>
<feature type="domain" description="CheW-like" evidence="2">
    <location>
        <begin position="12"/>
        <end position="156"/>
    </location>
</feature>
<protein>
    <submittedName>
        <fullName evidence="3">Chemotaxis protein CheW</fullName>
    </submittedName>
</protein>
<dbReference type="InterPro" id="IPR036061">
    <property type="entry name" value="CheW-like_dom_sf"/>
</dbReference>